<reference evidence="9" key="1">
    <citation type="submission" date="2016-02" db="EMBL/GenBank/DDBJ databases">
        <authorList>
            <person name="Kaur G."/>
            <person name="Nair G.R."/>
            <person name="Mayilraj S."/>
        </authorList>
    </citation>
    <scope>NUCLEOTIDE SEQUENCE [LARGE SCALE GENOMIC DNA]</scope>
    <source>
        <strain evidence="9">GA-15</strain>
    </source>
</reference>
<sequence length="287" mass="31868">MTEAHTTSEFDPSIVPTVTLNDGNTIPQLGYGVFKIDPEQTEEMVAEALKVGYRHIDTAAIYGNEEGVGAAIAKSGIPREELFITTKLWNDRHEDAEAALQESLDKLGLDYVDLYLIHWPSTNTGNFKAAWKSLEKAQEQGLTKSIGVANFTVKNLEDLAMAAKVSPAVNQIELHPYFARWKEVDAGRVHGTKVESWGPLAQNKTDLLENEDIVAAAEAHGKTPAQVVLRWHLQNNVIVFPKTVTPSRMRENFDIFDFELTDEEMIAINSLDEDEDGRVGADPDDFS</sequence>
<dbReference type="PANTHER" id="PTHR43827">
    <property type="entry name" value="2,5-DIKETO-D-GLUCONIC ACID REDUCTASE"/>
    <property type="match status" value="1"/>
</dbReference>
<protein>
    <submittedName>
        <fullName evidence="8">2,5-diketo-D-gluconic acid reductase</fullName>
    </submittedName>
</protein>
<feature type="domain" description="NADP-dependent oxidoreductase" evidence="7">
    <location>
        <begin position="35"/>
        <end position="272"/>
    </location>
</feature>
<dbReference type="Gene3D" id="3.20.20.100">
    <property type="entry name" value="NADP-dependent oxidoreductase domain"/>
    <property type="match status" value="1"/>
</dbReference>
<evidence type="ECO:0000256" key="4">
    <source>
        <dbReference type="PIRSR" id="PIRSR000097-1"/>
    </source>
</evidence>
<keyword evidence="3" id="KW-0560">Oxidoreductase</keyword>
<feature type="site" description="Lowers pKa of active site Tyr" evidence="6">
    <location>
        <position position="87"/>
    </location>
</feature>
<dbReference type="EMBL" id="LSTQ01000001">
    <property type="protein sequence ID" value="OAH32525.1"/>
    <property type="molecule type" value="Genomic_DNA"/>
</dbReference>
<comment type="similarity">
    <text evidence="1">Belongs to the aldo/keto reductase family.</text>
</comment>
<evidence type="ECO:0000313" key="8">
    <source>
        <dbReference type="EMBL" id="OAH32525.1"/>
    </source>
</evidence>
<dbReference type="Proteomes" id="UP000076947">
    <property type="component" value="Unassembled WGS sequence"/>
</dbReference>
<dbReference type="InterPro" id="IPR018170">
    <property type="entry name" value="Aldo/ket_reductase_CS"/>
</dbReference>
<comment type="caution">
    <text evidence="8">The sequence shown here is derived from an EMBL/GenBank/DDBJ whole genome shotgun (WGS) entry which is preliminary data.</text>
</comment>
<evidence type="ECO:0000256" key="1">
    <source>
        <dbReference type="ARBA" id="ARBA00007905"/>
    </source>
</evidence>
<evidence type="ECO:0000256" key="6">
    <source>
        <dbReference type="PIRSR" id="PIRSR000097-3"/>
    </source>
</evidence>
<dbReference type="InterPro" id="IPR020471">
    <property type="entry name" value="AKR"/>
</dbReference>
<name>A0A110A9B7_9CORY</name>
<dbReference type="GO" id="GO:0016616">
    <property type="term" value="F:oxidoreductase activity, acting on the CH-OH group of donors, NAD or NADP as acceptor"/>
    <property type="evidence" value="ECO:0007669"/>
    <property type="project" value="UniProtKB-ARBA"/>
</dbReference>
<dbReference type="SUPFAM" id="SSF51430">
    <property type="entry name" value="NAD(P)-linked oxidoreductase"/>
    <property type="match status" value="1"/>
</dbReference>
<keyword evidence="9" id="KW-1185">Reference proteome</keyword>
<dbReference type="InterPro" id="IPR023210">
    <property type="entry name" value="NADP_OxRdtase_dom"/>
</dbReference>
<dbReference type="AlphaFoldDB" id="A0A110A9B7"/>
<dbReference type="PIRSF" id="PIRSF000097">
    <property type="entry name" value="AKR"/>
    <property type="match status" value="1"/>
</dbReference>
<dbReference type="FunFam" id="3.20.20.100:FF:000015">
    <property type="entry name" value="Oxidoreductase, aldo/keto reductase family"/>
    <property type="match status" value="1"/>
</dbReference>
<dbReference type="PROSITE" id="PS00798">
    <property type="entry name" value="ALDOKETO_REDUCTASE_1"/>
    <property type="match status" value="1"/>
</dbReference>
<feature type="active site" description="Proton donor" evidence="4">
    <location>
        <position position="62"/>
    </location>
</feature>
<dbReference type="CDD" id="cd19071">
    <property type="entry name" value="AKR_AKR1-5-like"/>
    <property type="match status" value="1"/>
</dbReference>
<organism evidence="8 9">
    <name type="scientific">Corynebacterium stationis</name>
    <dbReference type="NCBI Taxonomy" id="1705"/>
    <lineage>
        <taxon>Bacteria</taxon>
        <taxon>Bacillati</taxon>
        <taxon>Actinomycetota</taxon>
        <taxon>Actinomycetes</taxon>
        <taxon>Mycobacteriales</taxon>
        <taxon>Corynebacteriaceae</taxon>
        <taxon>Corynebacterium</taxon>
    </lineage>
</organism>
<evidence type="ECO:0000313" key="9">
    <source>
        <dbReference type="Proteomes" id="UP000076947"/>
    </source>
</evidence>
<evidence type="ECO:0000256" key="3">
    <source>
        <dbReference type="ARBA" id="ARBA00023002"/>
    </source>
</evidence>
<accession>A0A110A9B7</accession>
<evidence type="ECO:0000259" key="7">
    <source>
        <dbReference type="Pfam" id="PF00248"/>
    </source>
</evidence>
<proteinExistence type="inferred from homology"/>
<dbReference type="PRINTS" id="PR00069">
    <property type="entry name" value="ALDKETRDTASE"/>
</dbReference>
<feature type="binding site" evidence="5">
    <location>
        <position position="118"/>
    </location>
    <ligand>
        <name>substrate</name>
    </ligand>
</feature>
<dbReference type="RefSeq" id="WP_066795831.1">
    <property type="nucleotide sequence ID" value="NZ_CAJUDP010000001.1"/>
</dbReference>
<dbReference type="InterPro" id="IPR036812">
    <property type="entry name" value="NAD(P)_OxRdtase_dom_sf"/>
</dbReference>
<evidence type="ECO:0000256" key="5">
    <source>
        <dbReference type="PIRSR" id="PIRSR000097-2"/>
    </source>
</evidence>
<evidence type="ECO:0000256" key="2">
    <source>
        <dbReference type="ARBA" id="ARBA00022857"/>
    </source>
</evidence>
<gene>
    <name evidence="8" type="ORF">AYJ05_02295</name>
</gene>
<dbReference type="PANTHER" id="PTHR43827:SF3">
    <property type="entry name" value="NADP-DEPENDENT OXIDOREDUCTASE DOMAIN-CONTAINING PROTEIN"/>
    <property type="match status" value="1"/>
</dbReference>
<dbReference type="Pfam" id="PF00248">
    <property type="entry name" value="Aldo_ket_red"/>
    <property type="match status" value="1"/>
</dbReference>
<keyword evidence="2" id="KW-0521">NADP</keyword>
<dbReference type="OrthoDB" id="9804790at2"/>